<proteinExistence type="predicted"/>
<evidence type="ECO:0000313" key="1">
    <source>
        <dbReference type="EMBL" id="AIE90223.1"/>
    </source>
</evidence>
<dbReference type="InterPro" id="IPR018247">
    <property type="entry name" value="EF_Hand_1_Ca_BS"/>
</dbReference>
<reference evidence="1" key="1">
    <citation type="journal article" date="2014" name="Genome Biol. Evol.">
        <title>Pangenome evidence for extensive interdomain horizontal transfer affecting lineage core and shell genes in uncultured planktonic thaumarchaeota and euryarchaeota.</title>
        <authorList>
            <person name="Deschamps P."/>
            <person name="Zivanovic Y."/>
            <person name="Moreira D."/>
            <person name="Rodriguez-Valera F."/>
            <person name="Lopez-Garcia P."/>
        </authorList>
    </citation>
    <scope>NUCLEOTIDE SEQUENCE</scope>
</reference>
<sequence length="483" mass="51436">MHFDLRRMSRAVSVFAQITRLRRLPKLRSKKEIDMRPGNARHSLHTVLCVSSLSMMLISTSVQAGTPAEGEVRYIVTDIGVLEGTLSKAYGINSQGRVVGYLQDMFFYAVVYDRVNGLQVLDPLYPDVPTDRAYAINDLGNIVGEVRPDESPSTRAFVYNEVDGMQVLPTLPEGRFAAGEAINLSGLIAGWVFISQYGLVPAVWQAGEITALPVLDEPYVNGASLDVNDTGVAVGLCSYFDGQRNHNRAVRWEQSGDSWSIEELDRPAGFASAGAALNSSGVIFGSVTDPKGVSFASTWTESGHQYLPAIDGLALSVVHGANDLDHGVGLATNDFNDDSAGVAALWRDGEVFDLNDAIPPESPWSLQHARAINDAGQIAGWGEINGETHGFLLTPDCNDNGVPDDVDIAEGTSSDVNGNGIPDECEDLCTADLDGSGAVDFGDILQILAAWGPCGGECPEDLDGSGAVDFGDILIVLANWGAC</sequence>
<accession>A0A075FGQ3</accession>
<dbReference type="PROSITE" id="PS00018">
    <property type="entry name" value="EF_HAND_1"/>
    <property type="match status" value="2"/>
</dbReference>
<dbReference type="AlphaFoldDB" id="A0A075FGQ3"/>
<dbReference type="EMBL" id="KF900302">
    <property type="protein sequence ID" value="AIE90223.1"/>
    <property type="molecule type" value="Genomic_DNA"/>
</dbReference>
<organism evidence="1">
    <name type="scientific">uncultured marine thaumarchaeote AD1000_01_F04</name>
    <dbReference type="NCBI Taxonomy" id="1455879"/>
    <lineage>
        <taxon>Archaea</taxon>
        <taxon>Nitrososphaerota</taxon>
        <taxon>environmental samples</taxon>
    </lineage>
</organism>
<protein>
    <submittedName>
        <fullName evidence="1">Uncharacterized protein</fullName>
    </submittedName>
</protein>
<name>A0A075FGQ3_9ARCH</name>